<accession>A0A917HWN7</accession>
<dbReference type="Gene3D" id="3.40.50.2300">
    <property type="match status" value="2"/>
</dbReference>
<evidence type="ECO:0000259" key="4">
    <source>
        <dbReference type="Pfam" id="PF13407"/>
    </source>
</evidence>
<proteinExistence type="inferred from homology"/>
<dbReference type="RefSeq" id="WP_188893127.1">
    <property type="nucleotide sequence ID" value="NZ_BMHY01000028.1"/>
</dbReference>
<evidence type="ECO:0000313" key="5">
    <source>
        <dbReference type="EMBL" id="GGG91067.1"/>
    </source>
</evidence>
<dbReference type="SUPFAM" id="SSF53822">
    <property type="entry name" value="Periplasmic binding protein-like I"/>
    <property type="match status" value="1"/>
</dbReference>
<comment type="subcellular location">
    <subcellularLocation>
        <location evidence="1">Cell envelope</location>
    </subcellularLocation>
</comment>
<evidence type="ECO:0000313" key="6">
    <source>
        <dbReference type="Proteomes" id="UP000600247"/>
    </source>
</evidence>
<dbReference type="PANTHER" id="PTHR46847:SF1">
    <property type="entry name" value="D-ALLOSE-BINDING PERIPLASMIC PROTEIN-RELATED"/>
    <property type="match status" value="1"/>
</dbReference>
<organism evidence="5 6">
    <name type="scientific">Paenibacillus radicis</name>
    <name type="common">ex Gao et al. 2016</name>
    <dbReference type="NCBI Taxonomy" id="1737354"/>
    <lineage>
        <taxon>Bacteria</taxon>
        <taxon>Bacillati</taxon>
        <taxon>Bacillota</taxon>
        <taxon>Bacilli</taxon>
        <taxon>Bacillales</taxon>
        <taxon>Paenibacillaceae</taxon>
        <taxon>Paenibacillus</taxon>
    </lineage>
</organism>
<comment type="similarity">
    <text evidence="2">Belongs to the bacterial solute-binding protein 2 family.</text>
</comment>
<dbReference type="GO" id="GO:0030246">
    <property type="term" value="F:carbohydrate binding"/>
    <property type="evidence" value="ECO:0007669"/>
    <property type="project" value="UniProtKB-ARBA"/>
</dbReference>
<dbReference type="PANTHER" id="PTHR46847">
    <property type="entry name" value="D-ALLOSE-BINDING PERIPLASMIC PROTEIN-RELATED"/>
    <property type="match status" value="1"/>
</dbReference>
<evidence type="ECO:0000256" key="2">
    <source>
        <dbReference type="ARBA" id="ARBA00007639"/>
    </source>
</evidence>
<evidence type="ECO:0000256" key="3">
    <source>
        <dbReference type="ARBA" id="ARBA00022729"/>
    </source>
</evidence>
<keyword evidence="6" id="KW-1185">Reference proteome</keyword>
<reference evidence="5 6" key="1">
    <citation type="journal article" date="2014" name="Int. J. Syst. Evol. Microbiol.">
        <title>Complete genome sequence of Corynebacterium casei LMG S-19264T (=DSM 44701T), isolated from a smear-ripened cheese.</title>
        <authorList>
            <consortium name="US DOE Joint Genome Institute (JGI-PGF)"/>
            <person name="Walter F."/>
            <person name="Albersmeier A."/>
            <person name="Kalinowski J."/>
            <person name="Ruckert C."/>
        </authorList>
    </citation>
    <scope>NUCLEOTIDE SEQUENCE [LARGE SCALE GENOMIC DNA]</scope>
    <source>
        <strain evidence="5 6">CGMCC 1.15286</strain>
    </source>
</reference>
<dbReference type="InterPro" id="IPR025997">
    <property type="entry name" value="SBP_2_dom"/>
</dbReference>
<dbReference type="GO" id="GO:0030313">
    <property type="term" value="C:cell envelope"/>
    <property type="evidence" value="ECO:0007669"/>
    <property type="project" value="UniProtKB-SubCell"/>
</dbReference>
<feature type="domain" description="Periplasmic binding protein" evidence="4">
    <location>
        <begin position="50"/>
        <end position="304"/>
    </location>
</feature>
<dbReference type="EMBL" id="BMHY01000028">
    <property type="protein sequence ID" value="GGG91067.1"/>
    <property type="molecule type" value="Genomic_DNA"/>
</dbReference>
<dbReference type="Pfam" id="PF13407">
    <property type="entry name" value="Peripla_BP_4"/>
    <property type="match status" value="1"/>
</dbReference>
<dbReference type="AlphaFoldDB" id="A0A917HWN7"/>
<gene>
    <name evidence="5" type="ORF">GCM10010918_57710</name>
</gene>
<name>A0A917HWN7_9BACL</name>
<protein>
    <recommendedName>
        <fullName evidence="4">Periplasmic binding protein domain-containing protein</fullName>
    </recommendedName>
</protein>
<sequence length="326" mass="36239">MRKLFIISLSITCIVLFAFTLSSIIQIFHYDLSAPAELSGGQDSAYRLVLITQEMDTPFWDSVEKGASLTAKQHGAELAVWGSYGTNQVDFLRKMEIAIASKVDGIIVQGLDSDDFNKLSTVKAAGNGIPIFTIGNDVPVEKSLRRTYIGSDHEKAGRLIGEQLTKDIRKSGKVVLMLSDRQEDFQNKRLNGILEALKAQPGIEPIIVVAGDTREKVIAATNDIMNREPHIEGFVSVTANNASAMVQEIGKRAKLSRFHLYSFDDSVESRTLMKEKKLNGIIEQAPYTMGKQSVELMIQWLNGETFPLNYEGYFTEIRLLKADELS</sequence>
<keyword evidence="3" id="KW-0732">Signal</keyword>
<dbReference type="InterPro" id="IPR028082">
    <property type="entry name" value="Peripla_BP_I"/>
</dbReference>
<evidence type="ECO:0000256" key="1">
    <source>
        <dbReference type="ARBA" id="ARBA00004196"/>
    </source>
</evidence>
<dbReference type="Proteomes" id="UP000600247">
    <property type="component" value="Unassembled WGS sequence"/>
</dbReference>
<comment type="caution">
    <text evidence="5">The sequence shown here is derived from an EMBL/GenBank/DDBJ whole genome shotgun (WGS) entry which is preliminary data.</text>
</comment>